<evidence type="ECO:0000256" key="2">
    <source>
        <dbReference type="ARBA" id="ARBA00009347"/>
    </source>
</evidence>
<evidence type="ECO:0000256" key="6">
    <source>
        <dbReference type="RuleBase" id="RU362125"/>
    </source>
</evidence>
<evidence type="ECO:0000256" key="5">
    <source>
        <dbReference type="ARBA" id="ARBA00023002"/>
    </source>
</evidence>
<feature type="domain" description="Acyl-CoA oxidase/dehydrogenase middle" evidence="8">
    <location>
        <begin position="117"/>
        <end position="208"/>
    </location>
</feature>
<proteinExistence type="inferred from homology"/>
<dbReference type="Gene3D" id="1.10.540.10">
    <property type="entry name" value="Acyl-CoA dehydrogenase/oxidase, N-terminal domain"/>
    <property type="match status" value="1"/>
</dbReference>
<keyword evidence="4 6" id="KW-0274">FAD</keyword>
<dbReference type="SUPFAM" id="SSF56645">
    <property type="entry name" value="Acyl-CoA dehydrogenase NM domain-like"/>
    <property type="match status" value="1"/>
</dbReference>
<comment type="cofactor">
    <cofactor evidence="1 6">
        <name>FAD</name>
        <dbReference type="ChEBI" id="CHEBI:57692"/>
    </cofactor>
</comment>
<comment type="similarity">
    <text evidence="2 6">Belongs to the acyl-CoA dehydrogenase family.</text>
</comment>
<gene>
    <name evidence="9" type="ORF">ACFQZP_02515</name>
</gene>
<feature type="domain" description="Acyl-CoA dehydrogenase/oxidase C-terminal" evidence="7">
    <location>
        <begin position="299"/>
        <end position="391"/>
    </location>
</feature>
<dbReference type="InterPro" id="IPR037069">
    <property type="entry name" value="AcylCoA_DH/ox_N_sf"/>
</dbReference>
<evidence type="ECO:0000313" key="10">
    <source>
        <dbReference type="Proteomes" id="UP001596957"/>
    </source>
</evidence>
<sequence length="396" mass="42898">MNVTEFRSGLRTWLDAHDLSPGPDHSLDGQVEQLARVRRALYEADWMRYGWPAGVGGLGGPAVLRAVLGEEVAIRGLAEPGIYSMVEVLAPTMISYAPVQLAAEMVPLLLGGREQWCQGFSEPGSGSDLASLTTRAVPRGEDWVVTGQKVWTSLAQYAARCVLLTRTAPGHGGITAFFVDMDTPGITVRPLRTMHGVDEFAEVFLDDVVVPGDRMLGRPGDGWRLAMDLLPHERSTCFWHRIAHLYTRLDRLLAERAERTVGAVEGMGAVGSVGGVGGKRVGNGSGFEAAEAADDAELGAAYLALHTVRCRSHATQRRLADGARLGPETSVDKVLLATAEQQLFDTVRDLLPGVLELTESPWRAEYLYSRAATIYGGTAEIQRNIIARRLLDLGKD</sequence>
<keyword evidence="10" id="KW-1185">Reference proteome</keyword>
<dbReference type="RefSeq" id="WP_381252569.1">
    <property type="nucleotide sequence ID" value="NZ_JBHTBI010000008.1"/>
</dbReference>
<dbReference type="PANTHER" id="PTHR43292:SF3">
    <property type="entry name" value="ACYL-COA DEHYDROGENASE FADE29"/>
    <property type="match status" value="1"/>
</dbReference>
<dbReference type="Pfam" id="PF00441">
    <property type="entry name" value="Acyl-CoA_dh_1"/>
    <property type="match status" value="1"/>
</dbReference>
<evidence type="ECO:0000259" key="8">
    <source>
        <dbReference type="Pfam" id="PF02770"/>
    </source>
</evidence>
<dbReference type="SUPFAM" id="SSF47203">
    <property type="entry name" value="Acyl-CoA dehydrogenase C-terminal domain-like"/>
    <property type="match status" value="1"/>
</dbReference>
<dbReference type="Proteomes" id="UP001596957">
    <property type="component" value="Unassembled WGS sequence"/>
</dbReference>
<evidence type="ECO:0000256" key="3">
    <source>
        <dbReference type="ARBA" id="ARBA00022630"/>
    </source>
</evidence>
<keyword evidence="3 6" id="KW-0285">Flavoprotein</keyword>
<dbReference type="InterPro" id="IPR006091">
    <property type="entry name" value="Acyl-CoA_Oxase/DH_mid-dom"/>
</dbReference>
<dbReference type="EMBL" id="JBHTEC010000001">
    <property type="protein sequence ID" value="MFD0280558.1"/>
    <property type="molecule type" value="Genomic_DNA"/>
</dbReference>
<evidence type="ECO:0000259" key="7">
    <source>
        <dbReference type="Pfam" id="PF00441"/>
    </source>
</evidence>
<dbReference type="Gene3D" id="2.40.110.10">
    <property type="entry name" value="Butyryl-CoA Dehydrogenase, subunit A, domain 2"/>
    <property type="match status" value="1"/>
</dbReference>
<dbReference type="InterPro" id="IPR009075">
    <property type="entry name" value="AcylCo_DH/oxidase_C"/>
</dbReference>
<dbReference type="InterPro" id="IPR046373">
    <property type="entry name" value="Acyl-CoA_Oxase/DH_mid-dom_sf"/>
</dbReference>
<dbReference type="Gene3D" id="1.20.140.10">
    <property type="entry name" value="Butyryl-CoA Dehydrogenase, subunit A, domain 3"/>
    <property type="match status" value="1"/>
</dbReference>
<comment type="caution">
    <text evidence="9">The sequence shown here is derived from an EMBL/GenBank/DDBJ whole genome shotgun (WGS) entry which is preliminary data.</text>
</comment>
<evidence type="ECO:0000313" key="9">
    <source>
        <dbReference type="EMBL" id="MFD0280558.1"/>
    </source>
</evidence>
<evidence type="ECO:0000256" key="1">
    <source>
        <dbReference type="ARBA" id="ARBA00001974"/>
    </source>
</evidence>
<name>A0ABW2V7N4_9ACTN</name>
<dbReference type="InterPro" id="IPR052161">
    <property type="entry name" value="Mycobact_Acyl-CoA_DH"/>
</dbReference>
<keyword evidence="5 6" id="KW-0560">Oxidoreductase</keyword>
<dbReference type="Pfam" id="PF02770">
    <property type="entry name" value="Acyl-CoA_dh_M"/>
    <property type="match status" value="1"/>
</dbReference>
<dbReference type="PANTHER" id="PTHR43292">
    <property type="entry name" value="ACYL-COA DEHYDROGENASE"/>
    <property type="match status" value="1"/>
</dbReference>
<accession>A0ABW2V7N4</accession>
<dbReference type="InterPro" id="IPR009100">
    <property type="entry name" value="AcylCoA_DH/oxidase_NM_dom_sf"/>
</dbReference>
<reference evidence="10" key="1">
    <citation type="journal article" date="2019" name="Int. J. Syst. Evol. Microbiol.">
        <title>The Global Catalogue of Microorganisms (GCM) 10K type strain sequencing project: providing services to taxonomists for standard genome sequencing and annotation.</title>
        <authorList>
            <consortium name="The Broad Institute Genomics Platform"/>
            <consortium name="The Broad Institute Genome Sequencing Center for Infectious Disease"/>
            <person name="Wu L."/>
            <person name="Ma J."/>
        </authorList>
    </citation>
    <scope>NUCLEOTIDE SEQUENCE [LARGE SCALE GENOMIC DNA]</scope>
    <source>
        <strain evidence="10">CGMCC 4.7198</strain>
    </source>
</reference>
<protein>
    <submittedName>
        <fullName evidence="9">Acyl-CoA dehydrogenase family protein</fullName>
    </submittedName>
</protein>
<dbReference type="InterPro" id="IPR036250">
    <property type="entry name" value="AcylCo_DH-like_C"/>
</dbReference>
<organism evidence="9 10">
    <name type="scientific">Streptomyces lutosisoli</name>
    <dbReference type="NCBI Taxonomy" id="2665721"/>
    <lineage>
        <taxon>Bacteria</taxon>
        <taxon>Bacillati</taxon>
        <taxon>Actinomycetota</taxon>
        <taxon>Actinomycetes</taxon>
        <taxon>Kitasatosporales</taxon>
        <taxon>Streptomycetaceae</taxon>
        <taxon>Streptomyces</taxon>
    </lineage>
</organism>
<evidence type="ECO:0000256" key="4">
    <source>
        <dbReference type="ARBA" id="ARBA00022827"/>
    </source>
</evidence>